<feature type="transmembrane region" description="Helical" evidence="2">
    <location>
        <begin position="400"/>
        <end position="420"/>
    </location>
</feature>
<feature type="compositionally biased region" description="Acidic residues" evidence="1">
    <location>
        <begin position="283"/>
        <end position="292"/>
    </location>
</feature>
<feature type="transmembrane region" description="Helical" evidence="2">
    <location>
        <begin position="131"/>
        <end position="149"/>
    </location>
</feature>
<reference evidence="3 4" key="1">
    <citation type="submission" date="2018-09" db="EMBL/GenBank/DDBJ databases">
        <title>Genomic Encyclopedia of Archaeal and Bacterial Type Strains, Phase II (KMG-II): from individual species to whole genera.</title>
        <authorList>
            <person name="Goeker M."/>
        </authorList>
    </citation>
    <scope>NUCLEOTIDE SEQUENCE [LARGE SCALE GENOMIC DNA]</scope>
    <source>
        <strain evidence="3 4">DSM 17008</strain>
    </source>
</reference>
<feature type="transmembrane region" description="Helical" evidence="2">
    <location>
        <begin position="197"/>
        <end position="214"/>
    </location>
</feature>
<evidence type="ECO:0000313" key="3">
    <source>
        <dbReference type="EMBL" id="RKD76501.1"/>
    </source>
</evidence>
<feature type="transmembrane region" description="Helical" evidence="2">
    <location>
        <begin position="169"/>
        <end position="190"/>
    </location>
</feature>
<gene>
    <name evidence="3" type="ORF">ATL39_0720</name>
</gene>
<name>A0A419V8S7_9BACL</name>
<accession>A0A419V8S7</accession>
<organism evidence="3 4">
    <name type="scientific">Sinobaca qinghaiensis</name>
    <dbReference type="NCBI Taxonomy" id="342944"/>
    <lineage>
        <taxon>Bacteria</taxon>
        <taxon>Bacillati</taxon>
        <taxon>Bacillota</taxon>
        <taxon>Bacilli</taxon>
        <taxon>Bacillales</taxon>
        <taxon>Sporolactobacillaceae</taxon>
        <taxon>Sinobaca</taxon>
    </lineage>
</organism>
<keyword evidence="2" id="KW-0812">Transmembrane</keyword>
<feature type="transmembrane region" description="Helical" evidence="2">
    <location>
        <begin position="66"/>
        <end position="86"/>
    </location>
</feature>
<dbReference type="RefSeq" id="WP_120191899.1">
    <property type="nucleotide sequence ID" value="NZ_RAPK01000006.1"/>
</dbReference>
<keyword evidence="2" id="KW-0472">Membrane</keyword>
<feature type="transmembrane region" description="Helical" evidence="2">
    <location>
        <begin position="247"/>
        <end position="268"/>
    </location>
</feature>
<feature type="transmembrane region" description="Helical" evidence="2">
    <location>
        <begin position="220"/>
        <end position="240"/>
    </location>
</feature>
<dbReference type="OrthoDB" id="2281244at2"/>
<evidence type="ECO:0000313" key="4">
    <source>
        <dbReference type="Proteomes" id="UP000285120"/>
    </source>
</evidence>
<keyword evidence="2" id="KW-1133">Transmembrane helix</keyword>
<dbReference type="Pfam" id="PF13425">
    <property type="entry name" value="O-antigen_lig"/>
    <property type="match status" value="1"/>
</dbReference>
<feature type="region of interest" description="Disordered" evidence="1">
    <location>
        <begin position="283"/>
        <end position="309"/>
    </location>
</feature>
<evidence type="ECO:0000256" key="2">
    <source>
        <dbReference type="SAM" id="Phobius"/>
    </source>
</evidence>
<feature type="transmembrane region" description="Helical" evidence="2">
    <location>
        <begin position="98"/>
        <end position="119"/>
    </location>
</feature>
<dbReference type="EMBL" id="RAPK01000006">
    <property type="protein sequence ID" value="RKD76501.1"/>
    <property type="molecule type" value="Genomic_DNA"/>
</dbReference>
<dbReference type="GO" id="GO:0016874">
    <property type="term" value="F:ligase activity"/>
    <property type="evidence" value="ECO:0007669"/>
    <property type="project" value="UniProtKB-KW"/>
</dbReference>
<protein>
    <submittedName>
        <fullName evidence="3">O-antigen ligase-like membrane protein</fullName>
    </submittedName>
</protein>
<comment type="caution">
    <text evidence="3">The sequence shown here is derived from an EMBL/GenBank/DDBJ whole genome shotgun (WGS) entry which is preliminary data.</text>
</comment>
<feature type="transmembrane region" description="Helical" evidence="2">
    <location>
        <begin position="39"/>
        <end position="59"/>
    </location>
</feature>
<dbReference type="AlphaFoldDB" id="A0A419V8S7"/>
<keyword evidence="4" id="KW-1185">Reference proteome</keyword>
<dbReference type="Proteomes" id="UP000285120">
    <property type="component" value="Unassembled WGS sequence"/>
</dbReference>
<sequence length="456" mass="50228">MKGLRFEKWHYSLGILFAFYILLQPFLDLFAFVGIPVSTLIRALVIPLGLVFILGFSSVKWTKISLIYLAVLFIYMGLHFINNMIFKDPISMGEEITYIIKTVYFAVMLIVYIMLFFTLKSRWNIKKTIPKFIYINLLVVSIIVLLAHITGTGQRSYGMLLREGHTGWFFSGNELSAIYAMGFCFAVLFFLKTKRGLIKWLMIPALFLMILAMLNIGTKVAFGGAVIALLLGVVTSFWELIKKKKGLNLIIITALTVVTLAISPFMAIGNNLGVSMDISQAPAEEEGEESAAEEGGSVDSGETPENVSEGPALGPIQSFFLSGRESFFNDSLTQFQAAPVSQKILGMGRGGNYEETSKFIEMDFIDWFFNFGFVGFILLMIPLAAVGGASIVNILKNGRLFSLNVLFSGLATCIGLGAAFTAGHVLSSPGAGIYLAVGLAFLFTMSMKKETGNRRW</sequence>
<evidence type="ECO:0000256" key="1">
    <source>
        <dbReference type="SAM" id="MobiDB-lite"/>
    </source>
</evidence>
<feature type="transmembrane region" description="Helical" evidence="2">
    <location>
        <begin position="12"/>
        <end position="33"/>
    </location>
</feature>
<proteinExistence type="predicted"/>
<keyword evidence="3" id="KW-0436">Ligase</keyword>
<feature type="transmembrane region" description="Helical" evidence="2">
    <location>
        <begin position="367"/>
        <end position="388"/>
    </location>
</feature>
<dbReference type="InterPro" id="IPR049504">
    <property type="entry name" value="O-antigen_lig"/>
</dbReference>
<feature type="transmembrane region" description="Helical" evidence="2">
    <location>
        <begin position="426"/>
        <end position="445"/>
    </location>
</feature>